<dbReference type="EMBL" id="POSP01000003">
    <property type="protein sequence ID" value="PND38485.1"/>
    <property type="molecule type" value="Genomic_DNA"/>
</dbReference>
<comment type="caution">
    <text evidence="1">The sequence shown here is derived from an EMBL/GenBank/DDBJ whole genome shotgun (WGS) entry which is preliminary data.</text>
</comment>
<keyword evidence="2" id="KW-1185">Reference proteome</keyword>
<name>A0A2N8KYE1_9BURK</name>
<accession>A0A2N8KYE1</accession>
<protein>
    <submittedName>
        <fullName evidence="1">Uncharacterized protein</fullName>
    </submittedName>
</protein>
<dbReference type="Proteomes" id="UP000235916">
    <property type="component" value="Unassembled WGS sequence"/>
</dbReference>
<dbReference type="OrthoDB" id="9757917at2"/>
<organism evidence="1 2">
    <name type="scientific">Kinneretia aquatilis</name>
    <dbReference type="NCBI Taxonomy" id="2070761"/>
    <lineage>
        <taxon>Bacteria</taxon>
        <taxon>Pseudomonadati</taxon>
        <taxon>Pseudomonadota</taxon>
        <taxon>Betaproteobacteria</taxon>
        <taxon>Burkholderiales</taxon>
        <taxon>Sphaerotilaceae</taxon>
        <taxon>Roseateles</taxon>
    </lineage>
</organism>
<evidence type="ECO:0000313" key="2">
    <source>
        <dbReference type="Proteomes" id="UP000235916"/>
    </source>
</evidence>
<evidence type="ECO:0000313" key="1">
    <source>
        <dbReference type="EMBL" id="PND38485.1"/>
    </source>
</evidence>
<sequence length="215" mass="24106">MLDSIEKYNEDDVRSTQELRDWLLTLRPDTMPWATPGAVGGSAATTDGQPLSDAEARLVPYRAALVEPLPVDRLSWTPEEAARELAYQLLDYHRRADKPAYWAMFARMEMNEDDLLEDPECLAALRADPNNPPVKDKKSYVHTYTYPIQETKLRDGSSVTRADNGDAYTDFEMDTEAQLVRFKVGPTKEAPPPHLSLGPGKPISTSVIKVNRPGF</sequence>
<gene>
    <name evidence="1" type="ORF">C1O66_13785</name>
</gene>
<dbReference type="AlphaFoldDB" id="A0A2N8KYE1"/>
<reference evidence="1 2" key="1">
    <citation type="submission" date="2018-01" db="EMBL/GenBank/DDBJ databases">
        <title>Draft genome sequence of Paucibacter aquatile CR182 isolated from freshwater of the Nakdong River.</title>
        <authorList>
            <person name="Choi A."/>
            <person name="Chung E.J."/>
        </authorList>
    </citation>
    <scope>NUCLEOTIDE SEQUENCE [LARGE SCALE GENOMIC DNA]</scope>
    <source>
        <strain evidence="1 2">CR182</strain>
    </source>
</reference>
<proteinExistence type="predicted"/>